<comment type="similarity">
    <text evidence="6">Belongs to the peptidase M24A family.</text>
</comment>
<feature type="domain" description="Peptidase M24" evidence="7">
    <location>
        <begin position="12"/>
        <end position="246"/>
    </location>
</feature>
<protein>
    <recommendedName>
        <fullName evidence="6">Methionine aminopeptidase</fullName>
        <ecNumber evidence="6">3.4.11.18</ecNumber>
    </recommendedName>
</protein>
<dbReference type="GO" id="GO:0005829">
    <property type="term" value="C:cytosol"/>
    <property type="evidence" value="ECO:0007669"/>
    <property type="project" value="TreeGrafter"/>
</dbReference>
<dbReference type="InterPro" id="IPR036005">
    <property type="entry name" value="Creatinase/aminopeptidase-like"/>
</dbReference>
<evidence type="ECO:0000256" key="1">
    <source>
        <dbReference type="ARBA" id="ARBA00002521"/>
    </source>
</evidence>
<name>A0A1F5ZHR7_9BACT</name>
<dbReference type="PRINTS" id="PR00599">
    <property type="entry name" value="MAPEPTIDASE"/>
</dbReference>
<dbReference type="InterPro" id="IPR000994">
    <property type="entry name" value="Pept_M24"/>
</dbReference>
<dbReference type="PANTHER" id="PTHR43330">
    <property type="entry name" value="METHIONINE AMINOPEPTIDASE"/>
    <property type="match status" value="1"/>
</dbReference>
<dbReference type="Proteomes" id="UP000177268">
    <property type="component" value="Unassembled WGS sequence"/>
</dbReference>
<dbReference type="InterPro" id="IPR002467">
    <property type="entry name" value="Pept_M24A_MAP1"/>
</dbReference>
<evidence type="ECO:0000256" key="4">
    <source>
        <dbReference type="ARBA" id="ARBA00022723"/>
    </source>
</evidence>
<accession>A0A1F5ZHR7</accession>
<dbReference type="GO" id="GO:0070006">
    <property type="term" value="F:metalloaminopeptidase activity"/>
    <property type="evidence" value="ECO:0007669"/>
    <property type="project" value="InterPro"/>
</dbReference>
<comment type="function">
    <text evidence="1">Removes the N-terminal methionine from nascent proteins. The N-terminal methionine is often cleaved when the second residue in the primary sequence is small and uncharged (Met-Ala-, Cys, Gly, Pro, Ser, Thr, or Val). Requires deformylation of the N(alpha)-formylated initiator methionine before it can be hydrolyzed.</text>
</comment>
<reference evidence="8 9" key="1">
    <citation type="journal article" date="2016" name="Nat. Commun.">
        <title>Thousands of microbial genomes shed light on interconnected biogeochemical processes in an aquifer system.</title>
        <authorList>
            <person name="Anantharaman K."/>
            <person name="Brown C.T."/>
            <person name="Hug L.A."/>
            <person name="Sharon I."/>
            <person name="Castelle C.J."/>
            <person name="Probst A.J."/>
            <person name="Thomas B.C."/>
            <person name="Singh A."/>
            <person name="Wilkins M.J."/>
            <person name="Karaoz U."/>
            <person name="Brodie E.L."/>
            <person name="Williams K.H."/>
            <person name="Hubbard S.S."/>
            <person name="Banfield J.F."/>
        </authorList>
    </citation>
    <scope>NUCLEOTIDE SEQUENCE [LARGE SCALE GENOMIC DNA]</scope>
</reference>
<dbReference type="AlphaFoldDB" id="A0A1F5ZHR7"/>
<gene>
    <name evidence="8" type="ORF">A2Z00_00145</name>
</gene>
<evidence type="ECO:0000256" key="2">
    <source>
        <dbReference type="ARBA" id="ARBA00022438"/>
    </source>
</evidence>
<dbReference type="EMBL" id="MFIZ01000012">
    <property type="protein sequence ID" value="OGG11853.1"/>
    <property type="molecule type" value="Genomic_DNA"/>
</dbReference>
<comment type="catalytic activity">
    <reaction evidence="6">
        <text>Release of N-terminal amino acids, preferentially methionine, from peptides and arylamides.</text>
        <dbReference type="EC" id="3.4.11.18"/>
    </reaction>
</comment>
<evidence type="ECO:0000313" key="8">
    <source>
        <dbReference type="EMBL" id="OGG11853.1"/>
    </source>
</evidence>
<dbReference type="GO" id="GO:0004239">
    <property type="term" value="F:initiator methionyl aminopeptidase activity"/>
    <property type="evidence" value="ECO:0007669"/>
    <property type="project" value="UniProtKB-EC"/>
</dbReference>
<keyword evidence="3 6" id="KW-0645">Protease</keyword>
<dbReference type="EC" id="3.4.11.18" evidence="6"/>
<evidence type="ECO:0000313" key="9">
    <source>
        <dbReference type="Proteomes" id="UP000177268"/>
    </source>
</evidence>
<keyword evidence="4 6" id="KW-0479">Metal-binding</keyword>
<comment type="caution">
    <text evidence="8">The sequence shown here is derived from an EMBL/GenBank/DDBJ whole genome shotgun (WGS) entry which is preliminary data.</text>
</comment>
<evidence type="ECO:0000256" key="5">
    <source>
        <dbReference type="ARBA" id="ARBA00022801"/>
    </source>
</evidence>
<dbReference type="SUPFAM" id="SSF55920">
    <property type="entry name" value="Creatinase/aminopeptidase"/>
    <property type="match status" value="1"/>
</dbReference>
<sequence>MIQRKTKEEIAIMREGGAKLGTILQKLLGYSDPGISLLAIEKYANDLIDKSGAKASFKTVKGYHWATCLCVNEVVVHGIPTSYILRDGDVLTIDIGLLFGGFHTDMAWTKIVGEAKGDDKKLKERFLQVGQEALWDAIKQANIGKRVGNISHVVQSTIEGAGFSIVKTLVGHGVGRSLHEDPQVPNYRRGPIEDTYPFMGGETIAIEPIYAQGGGSIVYENNDGWTLATKDHSLAASFEHSIAITEDGPMV</sequence>
<organism evidence="8 9">
    <name type="scientific">Candidatus Gottesmanbacteria bacterium RBG_13_45_10</name>
    <dbReference type="NCBI Taxonomy" id="1798370"/>
    <lineage>
        <taxon>Bacteria</taxon>
        <taxon>Candidatus Gottesmaniibacteriota</taxon>
    </lineage>
</organism>
<dbReference type="GO" id="GO:0006508">
    <property type="term" value="P:proteolysis"/>
    <property type="evidence" value="ECO:0007669"/>
    <property type="project" value="UniProtKB-KW"/>
</dbReference>
<dbReference type="GO" id="GO:0046872">
    <property type="term" value="F:metal ion binding"/>
    <property type="evidence" value="ECO:0007669"/>
    <property type="project" value="UniProtKB-KW"/>
</dbReference>
<proteinExistence type="inferred from homology"/>
<keyword evidence="5" id="KW-0378">Hydrolase</keyword>
<feature type="non-terminal residue" evidence="8">
    <location>
        <position position="251"/>
    </location>
</feature>
<dbReference type="NCBIfam" id="TIGR00500">
    <property type="entry name" value="met_pdase_I"/>
    <property type="match status" value="1"/>
</dbReference>
<dbReference type="STRING" id="1798370.A2Z00_00145"/>
<dbReference type="Pfam" id="PF00557">
    <property type="entry name" value="Peptidase_M24"/>
    <property type="match status" value="1"/>
</dbReference>
<dbReference type="HAMAP" id="MF_01974">
    <property type="entry name" value="MetAP_1"/>
    <property type="match status" value="1"/>
</dbReference>
<comment type="cofactor">
    <cofactor evidence="6">
        <name>Co(2+)</name>
        <dbReference type="ChEBI" id="CHEBI:48828"/>
    </cofactor>
    <cofactor evidence="6">
        <name>Zn(2+)</name>
        <dbReference type="ChEBI" id="CHEBI:29105"/>
    </cofactor>
    <cofactor evidence="6">
        <name>Mn(2+)</name>
        <dbReference type="ChEBI" id="CHEBI:29035"/>
    </cofactor>
    <cofactor evidence="6">
        <name>Fe(2+)</name>
        <dbReference type="ChEBI" id="CHEBI:29033"/>
    </cofactor>
    <text evidence="6">Binds 2 divalent metal cations per subunit. Has a high-affinity and a low affinity metal-binding site. The true nature of the physiological cofactor is under debate. The enzyme is active with cobalt, zinc, manganese or divalent iron ions.</text>
</comment>
<dbReference type="Gene3D" id="3.90.230.10">
    <property type="entry name" value="Creatinase/methionine aminopeptidase superfamily"/>
    <property type="match status" value="1"/>
</dbReference>
<keyword evidence="2 6" id="KW-0031">Aminopeptidase</keyword>
<evidence type="ECO:0000256" key="3">
    <source>
        <dbReference type="ARBA" id="ARBA00022670"/>
    </source>
</evidence>
<evidence type="ECO:0000259" key="7">
    <source>
        <dbReference type="Pfam" id="PF00557"/>
    </source>
</evidence>
<evidence type="ECO:0000256" key="6">
    <source>
        <dbReference type="RuleBase" id="RU003653"/>
    </source>
</evidence>
<dbReference type="InterPro" id="IPR001714">
    <property type="entry name" value="Pept_M24_MAP"/>
</dbReference>
<dbReference type="PANTHER" id="PTHR43330:SF27">
    <property type="entry name" value="METHIONINE AMINOPEPTIDASE"/>
    <property type="match status" value="1"/>
</dbReference>